<accession>A0A1H8YML5</accession>
<feature type="region of interest" description="Disordered" evidence="1">
    <location>
        <begin position="219"/>
        <end position="335"/>
    </location>
</feature>
<feature type="compositionally biased region" description="Low complexity" evidence="1">
    <location>
        <begin position="246"/>
        <end position="306"/>
    </location>
</feature>
<gene>
    <name evidence="3" type="ORF">SAMN04489732_12723</name>
</gene>
<keyword evidence="2" id="KW-0472">Membrane</keyword>
<keyword evidence="4" id="KW-1185">Reference proteome</keyword>
<evidence type="ECO:0000256" key="1">
    <source>
        <dbReference type="SAM" id="MobiDB-lite"/>
    </source>
</evidence>
<feature type="compositionally biased region" description="Polar residues" evidence="1">
    <location>
        <begin position="225"/>
        <end position="245"/>
    </location>
</feature>
<protein>
    <submittedName>
        <fullName evidence="3">Conserved TM helix</fullName>
    </submittedName>
</protein>
<name>A0A1H8YML5_9PSEU</name>
<feature type="transmembrane region" description="Helical" evidence="2">
    <location>
        <begin position="154"/>
        <end position="175"/>
    </location>
</feature>
<dbReference type="EMBL" id="FOEF01000027">
    <property type="protein sequence ID" value="SEP53427.1"/>
    <property type="molecule type" value="Genomic_DNA"/>
</dbReference>
<dbReference type="PANTHER" id="PTHR30221:SF1">
    <property type="entry name" value="SMALL-CONDUCTANCE MECHANOSENSITIVE CHANNEL"/>
    <property type="match status" value="1"/>
</dbReference>
<keyword evidence="2" id="KW-1133">Transmembrane helix</keyword>
<dbReference type="InterPro" id="IPR045275">
    <property type="entry name" value="MscS_archaea/bacteria_type"/>
</dbReference>
<feature type="transmembrane region" description="Helical" evidence="2">
    <location>
        <begin position="110"/>
        <end position="134"/>
    </location>
</feature>
<proteinExistence type="predicted"/>
<organism evidence="3 4">
    <name type="scientific">Amycolatopsis saalfeldensis</name>
    <dbReference type="NCBI Taxonomy" id="394193"/>
    <lineage>
        <taxon>Bacteria</taxon>
        <taxon>Bacillati</taxon>
        <taxon>Actinomycetota</taxon>
        <taxon>Actinomycetes</taxon>
        <taxon>Pseudonocardiales</taxon>
        <taxon>Pseudonocardiaceae</taxon>
        <taxon>Amycolatopsis</taxon>
    </lineage>
</organism>
<evidence type="ECO:0000313" key="3">
    <source>
        <dbReference type="EMBL" id="SEP53427.1"/>
    </source>
</evidence>
<evidence type="ECO:0000313" key="4">
    <source>
        <dbReference type="Proteomes" id="UP000198582"/>
    </source>
</evidence>
<feature type="transmembrane region" description="Helical" evidence="2">
    <location>
        <begin position="12"/>
        <end position="36"/>
    </location>
</feature>
<feature type="transmembrane region" description="Helical" evidence="2">
    <location>
        <begin position="181"/>
        <end position="202"/>
    </location>
</feature>
<dbReference type="STRING" id="394193.SAMN04489732_12723"/>
<keyword evidence="2" id="KW-0812">Transmembrane</keyword>
<dbReference type="Proteomes" id="UP000198582">
    <property type="component" value="Unassembled WGS sequence"/>
</dbReference>
<feature type="transmembrane region" description="Helical" evidence="2">
    <location>
        <begin position="76"/>
        <end position="98"/>
    </location>
</feature>
<sequence length="335" mass="34766">MGQQLKDGLGQAWNLVATFVPKLVGFLIILFIGWLIAKAVSKALGLVLGKLGFSRLIEKTGLTGMMKQANVDATGILVKLVYYFILLIALQLAFGVFGASNPVSQLLNEIIAFLPRILVALVLIVVAAAIAKVVRDVVTSAMAARPAGRLLGTVAYWLIMAFGIIAALGQVNIATAVTGPVLIAVLATIGGVIVVGFGGGLIKPAQDRWGGWLANLQGQLGSGDGTPSRQVGGQVQPGQTHAQSGQARQAQTQPGQTRQAQAQAQAAQAQPGQQADAQPGQTRQAQPGQTQQAQAQPQQTRVQQAQDTPATHPGNGHQPGSDTPTPPAGFGRVEL</sequence>
<dbReference type="Gene3D" id="1.10.287.1260">
    <property type="match status" value="1"/>
</dbReference>
<dbReference type="PANTHER" id="PTHR30221">
    <property type="entry name" value="SMALL-CONDUCTANCE MECHANOSENSITIVE CHANNEL"/>
    <property type="match status" value="1"/>
</dbReference>
<evidence type="ECO:0000256" key="2">
    <source>
        <dbReference type="SAM" id="Phobius"/>
    </source>
</evidence>
<dbReference type="GO" id="GO:0008381">
    <property type="term" value="F:mechanosensitive monoatomic ion channel activity"/>
    <property type="evidence" value="ECO:0007669"/>
    <property type="project" value="InterPro"/>
</dbReference>
<dbReference type="InterPro" id="IPR008910">
    <property type="entry name" value="MSC_TM_helix"/>
</dbReference>
<reference evidence="3 4" key="1">
    <citation type="submission" date="2016-10" db="EMBL/GenBank/DDBJ databases">
        <authorList>
            <person name="de Groot N.N."/>
        </authorList>
    </citation>
    <scope>NUCLEOTIDE SEQUENCE [LARGE SCALE GENOMIC DNA]</scope>
    <source>
        <strain evidence="3 4">DSM 44993</strain>
    </source>
</reference>
<dbReference type="Pfam" id="PF05552">
    <property type="entry name" value="MS_channel_1st_1"/>
    <property type="match status" value="2"/>
</dbReference>
<dbReference type="AlphaFoldDB" id="A0A1H8YML5"/>